<dbReference type="EMBL" id="AFMF02000036">
    <property type="protein sequence ID" value="EMM94259.1"/>
    <property type="molecule type" value="Genomic_DNA"/>
</dbReference>
<sequence length="110" mass="12920">MKDMKVFLINDYEYWASPSLRQLARYLIAGTSESVKEFLSENVLEIVDADEQYVCEIDEATQDFMRYGETEEDRYWLEKLGAVVTFRRYIELCIDSGHDPNCPFPIACRD</sequence>
<dbReference type="AlphaFoldDB" id="M6HH85"/>
<organism evidence="1 2">
    <name type="scientific">Leptospira interrogans serovar Zanoni str. LT2156</name>
    <dbReference type="NCBI Taxonomy" id="1001601"/>
    <lineage>
        <taxon>Bacteria</taxon>
        <taxon>Pseudomonadati</taxon>
        <taxon>Spirochaetota</taxon>
        <taxon>Spirochaetia</taxon>
        <taxon>Leptospirales</taxon>
        <taxon>Leptospiraceae</taxon>
        <taxon>Leptospira</taxon>
    </lineage>
</organism>
<reference evidence="1 2" key="1">
    <citation type="submission" date="2013-01" db="EMBL/GenBank/DDBJ databases">
        <authorList>
            <person name="Harkins D.M."/>
            <person name="Durkin A.S."/>
            <person name="Brinkac L.M."/>
            <person name="Haft D.H."/>
            <person name="Selengut J.D."/>
            <person name="Sanka R."/>
            <person name="DePew J."/>
            <person name="Purushe J."/>
            <person name="Tulsiani S.M."/>
            <person name="Graham G.C."/>
            <person name="Burns M.-A."/>
            <person name="Dohnt M.F."/>
            <person name="Smythe L.D."/>
            <person name="McKay D.B."/>
            <person name="Craig S.B."/>
            <person name="Vinetz J.M."/>
            <person name="Sutton G.G."/>
            <person name="Nierman W.C."/>
            <person name="Fouts D.E."/>
        </authorList>
    </citation>
    <scope>NUCLEOTIDE SEQUENCE [LARGE SCALE GENOMIC DNA]</scope>
    <source>
        <strain evidence="1 2">LT2156</strain>
    </source>
</reference>
<evidence type="ECO:0000313" key="1">
    <source>
        <dbReference type="EMBL" id="EMM94259.1"/>
    </source>
</evidence>
<name>M6HH85_LEPIR</name>
<comment type="caution">
    <text evidence="1">The sequence shown here is derived from an EMBL/GenBank/DDBJ whole genome shotgun (WGS) entry which is preliminary data.</text>
</comment>
<protein>
    <submittedName>
        <fullName evidence="1">Uncharacterized protein</fullName>
    </submittedName>
</protein>
<gene>
    <name evidence="1" type="ORF">LEP1GSC158_0631</name>
</gene>
<accession>M6HH85</accession>
<proteinExistence type="predicted"/>
<evidence type="ECO:0000313" key="2">
    <source>
        <dbReference type="Proteomes" id="UP000012089"/>
    </source>
</evidence>
<dbReference type="Proteomes" id="UP000012089">
    <property type="component" value="Unassembled WGS sequence"/>
</dbReference>